<gene>
    <name evidence="8" type="primary">prkC_22</name>
    <name evidence="8" type="ORF">OJF2_30170</name>
</gene>
<dbReference type="InterPro" id="IPR008271">
    <property type="entry name" value="Ser/Thr_kinase_AS"/>
</dbReference>
<accession>A0A5B9W1S7</accession>
<proteinExistence type="predicted"/>
<dbReference type="KEGG" id="agv:OJF2_30170"/>
<evidence type="ECO:0000313" key="8">
    <source>
        <dbReference type="EMBL" id="QEH34478.1"/>
    </source>
</evidence>
<dbReference type="InterPro" id="IPR000719">
    <property type="entry name" value="Prot_kinase_dom"/>
</dbReference>
<organism evidence="8 9">
    <name type="scientific">Aquisphaera giovannonii</name>
    <dbReference type="NCBI Taxonomy" id="406548"/>
    <lineage>
        <taxon>Bacteria</taxon>
        <taxon>Pseudomonadati</taxon>
        <taxon>Planctomycetota</taxon>
        <taxon>Planctomycetia</taxon>
        <taxon>Isosphaerales</taxon>
        <taxon>Isosphaeraceae</taxon>
        <taxon>Aquisphaera</taxon>
    </lineage>
</organism>
<sequence>MSRTATCPGDAVLELLLDGSLPETDGQALRGHLESCGACQERIESLAYDRWGNPRSIPCPAPAVIRRYLDGSLEDHASEVIGHHADACRPCAAVLDALTNGEPVPGPAACPPEADLRRLVAGTLPEGRQAALAGHLDGCEGCRARLDALAGGDELPGRMEALRRPAVADAPGLERIIGALKDSYQTGPGAATGTFAASGVVPPTELLGLLDPPGEAGDLGKVGPYRVLEVLGSGGMGIVLRGFDPALNRPVAIKVLAPQLATSGTARQRFAREARAAAAIRNEHVVAIHSVDEWRGLPYLVMEFIPGRSLQARIEDAPLDLTSILRIGMQAAAGLAAAHAQGLVHRDIKPSNILLENCVERVKITDFGLARAADDASLTHSGFVAGTPLFMAPEQARGDAIDHRADLFSLGVVLYSMCTGRSPFRASTTLAVLKRVCDDAHRPIRETNPDIPESLCRIIDRLLAKEPGDRYSSAEDVARVLADRLAARQRGEPDEPEPVANEPIPSVIRSSFAASPVLDDVGPEKPPTAWAQWPRRLLIAGAIVFSLVFLLLALRMLTGPQQGSSVTVVTPAPVKKQGQVIVRAANRSYQIRLRGTILEPLPRTATYRFPQDSGWFELEVDRDSMMLDRKTFYLDEKATLEIEVSPEGKLRALTNDEHDTLNEDRVRRIFRGDPEVVGLANRIEPIENKRRLLEEVLGNGDDPAVRAVKLQLEKLKKRYEDLWEVKSRQIRRRLLTPAGR</sequence>
<dbReference type="InterPro" id="IPR011009">
    <property type="entry name" value="Kinase-like_dom_sf"/>
</dbReference>
<dbReference type="Gene3D" id="1.10.10.1320">
    <property type="entry name" value="Anti-sigma factor, zinc-finger domain"/>
    <property type="match status" value="1"/>
</dbReference>
<feature type="transmembrane region" description="Helical" evidence="6">
    <location>
        <begin position="537"/>
        <end position="554"/>
    </location>
</feature>
<dbReference type="CDD" id="cd14014">
    <property type="entry name" value="STKc_PknB_like"/>
    <property type="match status" value="1"/>
</dbReference>
<name>A0A5B9W1S7_9BACT</name>
<dbReference type="Gene3D" id="3.30.200.20">
    <property type="entry name" value="Phosphorylase Kinase, domain 1"/>
    <property type="match status" value="1"/>
</dbReference>
<evidence type="ECO:0000256" key="3">
    <source>
        <dbReference type="ARBA" id="ARBA00022777"/>
    </source>
</evidence>
<dbReference type="SMART" id="SM00220">
    <property type="entry name" value="S_TKc"/>
    <property type="match status" value="1"/>
</dbReference>
<keyword evidence="6" id="KW-0812">Transmembrane</keyword>
<dbReference type="PROSITE" id="PS50011">
    <property type="entry name" value="PROTEIN_KINASE_DOM"/>
    <property type="match status" value="1"/>
</dbReference>
<dbReference type="Proteomes" id="UP000324233">
    <property type="component" value="Chromosome"/>
</dbReference>
<reference evidence="8 9" key="1">
    <citation type="submission" date="2019-08" db="EMBL/GenBank/DDBJ databases">
        <title>Deep-cultivation of Planctomycetes and their phenomic and genomic characterization uncovers novel biology.</title>
        <authorList>
            <person name="Wiegand S."/>
            <person name="Jogler M."/>
            <person name="Boedeker C."/>
            <person name="Pinto D."/>
            <person name="Vollmers J."/>
            <person name="Rivas-Marin E."/>
            <person name="Kohn T."/>
            <person name="Peeters S.H."/>
            <person name="Heuer A."/>
            <person name="Rast P."/>
            <person name="Oberbeckmann S."/>
            <person name="Bunk B."/>
            <person name="Jeske O."/>
            <person name="Meyerdierks A."/>
            <person name="Storesund J.E."/>
            <person name="Kallscheuer N."/>
            <person name="Luecker S."/>
            <person name="Lage O.M."/>
            <person name="Pohl T."/>
            <person name="Merkel B.J."/>
            <person name="Hornburger P."/>
            <person name="Mueller R.-W."/>
            <person name="Bruemmer F."/>
            <person name="Labrenz M."/>
            <person name="Spormann A.M."/>
            <person name="Op den Camp H."/>
            <person name="Overmann J."/>
            <person name="Amann R."/>
            <person name="Jetten M.S.M."/>
            <person name="Mascher T."/>
            <person name="Medema M.H."/>
            <person name="Devos D.P."/>
            <person name="Kaster A.-K."/>
            <person name="Ovreas L."/>
            <person name="Rohde M."/>
            <person name="Galperin M.Y."/>
            <person name="Jogler C."/>
        </authorList>
    </citation>
    <scope>NUCLEOTIDE SEQUENCE [LARGE SCALE GENOMIC DNA]</scope>
    <source>
        <strain evidence="8 9">OJF2</strain>
    </source>
</reference>
<keyword evidence="4 5" id="KW-0067">ATP-binding</keyword>
<evidence type="ECO:0000256" key="5">
    <source>
        <dbReference type="PROSITE-ProRule" id="PRU10141"/>
    </source>
</evidence>
<dbReference type="PROSITE" id="PS00108">
    <property type="entry name" value="PROTEIN_KINASE_ST"/>
    <property type="match status" value="1"/>
</dbReference>
<keyword evidence="9" id="KW-1185">Reference proteome</keyword>
<dbReference type="InterPro" id="IPR041916">
    <property type="entry name" value="Anti_sigma_zinc_sf"/>
</dbReference>
<evidence type="ECO:0000256" key="4">
    <source>
        <dbReference type="ARBA" id="ARBA00022840"/>
    </source>
</evidence>
<evidence type="ECO:0000313" key="9">
    <source>
        <dbReference type="Proteomes" id="UP000324233"/>
    </source>
</evidence>
<dbReference type="AlphaFoldDB" id="A0A5B9W1S7"/>
<dbReference type="Gene3D" id="1.10.510.10">
    <property type="entry name" value="Transferase(Phosphotransferase) domain 1"/>
    <property type="match status" value="1"/>
</dbReference>
<dbReference type="PROSITE" id="PS00107">
    <property type="entry name" value="PROTEIN_KINASE_ATP"/>
    <property type="match status" value="1"/>
</dbReference>
<dbReference type="SUPFAM" id="SSF56112">
    <property type="entry name" value="Protein kinase-like (PK-like)"/>
    <property type="match status" value="1"/>
</dbReference>
<keyword evidence="1 8" id="KW-0808">Transferase</keyword>
<dbReference type="GO" id="GO:0005524">
    <property type="term" value="F:ATP binding"/>
    <property type="evidence" value="ECO:0007669"/>
    <property type="project" value="UniProtKB-UniRule"/>
</dbReference>
<dbReference type="EC" id="2.7.11.1" evidence="8"/>
<dbReference type="GO" id="GO:0004674">
    <property type="term" value="F:protein serine/threonine kinase activity"/>
    <property type="evidence" value="ECO:0007669"/>
    <property type="project" value="UniProtKB-EC"/>
</dbReference>
<dbReference type="RefSeq" id="WP_246196555.1">
    <property type="nucleotide sequence ID" value="NZ_CP042997.1"/>
</dbReference>
<dbReference type="Pfam" id="PF00069">
    <property type="entry name" value="Pkinase"/>
    <property type="match status" value="1"/>
</dbReference>
<dbReference type="PANTHER" id="PTHR43289">
    <property type="entry name" value="MITOGEN-ACTIVATED PROTEIN KINASE KINASE KINASE 20-RELATED"/>
    <property type="match status" value="1"/>
</dbReference>
<keyword evidence="6" id="KW-0472">Membrane</keyword>
<feature type="domain" description="Protein kinase" evidence="7">
    <location>
        <begin position="225"/>
        <end position="485"/>
    </location>
</feature>
<evidence type="ECO:0000256" key="6">
    <source>
        <dbReference type="SAM" id="Phobius"/>
    </source>
</evidence>
<feature type="binding site" evidence="5">
    <location>
        <position position="254"/>
    </location>
    <ligand>
        <name>ATP</name>
        <dbReference type="ChEBI" id="CHEBI:30616"/>
    </ligand>
</feature>
<keyword evidence="2 5" id="KW-0547">Nucleotide-binding</keyword>
<protein>
    <submittedName>
        <fullName evidence="8">Serine/threonine-protein kinase PrkC</fullName>
        <ecNumber evidence="8">2.7.11.1</ecNumber>
    </submittedName>
</protein>
<dbReference type="EMBL" id="CP042997">
    <property type="protein sequence ID" value="QEH34478.1"/>
    <property type="molecule type" value="Genomic_DNA"/>
</dbReference>
<dbReference type="InterPro" id="IPR017441">
    <property type="entry name" value="Protein_kinase_ATP_BS"/>
</dbReference>
<evidence type="ECO:0000256" key="1">
    <source>
        <dbReference type="ARBA" id="ARBA00022679"/>
    </source>
</evidence>
<evidence type="ECO:0000259" key="7">
    <source>
        <dbReference type="PROSITE" id="PS50011"/>
    </source>
</evidence>
<keyword evidence="3 8" id="KW-0418">Kinase</keyword>
<keyword evidence="6" id="KW-1133">Transmembrane helix</keyword>
<dbReference type="PANTHER" id="PTHR43289:SF6">
    <property type="entry name" value="SERINE_THREONINE-PROTEIN KINASE NEKL-3"/>
    <property type="match status" value="1"/>
</dbReference>
<evidence type="ECO:0000256" key="2">
    <source>
        <dbReference type="ARBA" id="ARBA00022741"/>
    </source>
</evidence>